<evidence type="ECO:0000313" key="3">
    <source>
        <dbReference type="Proteomes" id="UP001168972"/>
    </source>
</evidence>
<dbReference type="EMBL" id="JAQQBR010000002">
    <property type="protein sequence ID" value="KAK0181676.1"/>
    <property type="molecule type" value="Genomic_DNA"/>
</dbReference>
<name>A0AA39L1Q6_MICHY</name>
<dbReference type="Proteomes" id="UP001168972">
    <property type="component" value="Unassembled WGS sequence"/>
</dbReference>
<sequence>MSSEETDMRNEHTQWIDKYTNLSVRGIADHGSKNRKLPIHDPNSQKEKMSNISENKGKKHGMKVDWGVKLSDEQIETEQNIEENFPKYVLKQKWGVNLLEPMKLEKRQATIKNEISRFDSVMQSNKNPTKSLEKTEMKIIKEPPSGVINLSDHSSILPSTPEYEDSLKALKDQELKYQMNHYSNIINNSNQFTKNSNNIYNENTTSEINREDEIIAWQNVIIKTREHVKKMAHAEKLKTPETDIAEFDIKFSILPEPPRPKLDIAAVKSTELYSLIDSYMDPSEPPTAKGLRIALYQVNSKKNSNSRTSNDQSSHRTS</sequence>
<gene>
    <name evidence="2" type="ORF">PV327_003941</name>
</gene>
<protein>
    <submittedName>
        <fullName evidence="2">Uncharacterized protein</fullName>
    </submittedName>
</protein>
<evidence type="ECO:0000313" key="2">
    <source>
        <dbReference type="EMBL" id="KAK0181676.1"/>
    </source>
</evidence>
<reference evidence="2" key="2">
    <citation type="submission" date="2023-03" db="EMBL/GenBank/DDBJ databases">
        <authorList>
            <person name="Inwood S.N."/>
            <person name="Skelly J.G."/>
            <person name="Guhlin J."/>
            <person name="Harrop T.W.R."/>
            <person name="Goldson S.G."/>
            <person name="Dearden P.K."/>
        </authorList>
    </citation>
    <scope>NUCLEOTIDE SEQUENCE</scope>
    <source>
        <strain evidence="2">Lincoln</strain>
        <tissue evidence="2">Whole body</tissue>
    </source>
</reference>
<feature type="compositionally biased region" description="Low complexity" evidence="1">
    <location>
        <begin position="299"/>
        <end position="310"/>
    </location>
</feature>
<feature type="region of interest" description="Disordered" evidence="1">
    <location>
        <begin position="299"/>
        <end position="318"/>
    </location>
</feature>
<dbReference type="AlphaFoldDB" id="A0AA39L1Q6"/>
<keyword evidence="3" id="KW-1185">Reference proteome</keyword>
<organism evidence="2 3">
    <name type="scientific">Microctonus hyperodae</name>
    <name type="common">Parasitoid wasp</name>
    <dbReference type="NCBI Taxonomy" id="165561"/>
    <lineage>
        <taxon>Eukaryota</taxon>
        <taxon>Metazoa</taxon>
        <taxon>Ecdysozoa</taxon>
        <taxon>Arthropoda</taxon>
        <taxon>Hexapoda</taxon>
        <taxon>Insecta</taxon>
        <taxon>Pterygota</taxon>
        <taxon>Neoptera</taxon>
        <taxon>Endopterygota</taxon>
        <taxon>Hymenoptera</taxon>
        <taxon>Apocrita</taxon>
        <taxon>Ichneumonoidea</taxon>
        <taxon>Braconidae</taxon>
        <taxon>Euphorinae</taxon>
        <taxon>Microctonus</taxon>
    </lineage>
</organism>
<evidence type="ECO:0000256" key="1">
    <source>
        <dbReference type="SAM" id="MobiDB-lite"/>
    </source>
</evidence>
<proteinExistence type="predicted"/>
<feature type="non-terminal residue" evidence="2">
    <location>
        <position position="1"/>
    </location>
</feature>
<accession>A0AA39L1Q6</accession>
<reference evidence="2" key="1">
    <citation type="journal article" date="2023" name="bioRxiv">
        <title>Scaffold-level genome assemblies of two parasitoid biocontrol wasps reveal the parthenogenesis mechanism and an associated novel virus.</title>
        <authorList>
            <person name="Inwood S."/>
            <person name="Skelly J."/>
            <person name="Guhlin J."/>
            <person name="Harrop T."/>
            <person name="Goldson S."/>
            <person name="Dearden P."/>
        </authorList>
    </citation>
    <scope>NUCLEOTIDE SEQUENCE</scope>
    <source>
        <strain evidence="2">Lincoln</strain>
        <tissue evidence="2">Whole body</tissue>
    </source>
</reference>
<comment type="caution">
    <text evidence="2">The sequence shown here is derived from an EMBL/GenBank/DDBJ whole genome shotgun (WGS) entry which is preliminary data.</text>
</comment>
<feature type="region of interest" description="Disordered" evidence="1">
    <location>
        <begin position="29"/>
        <end position="49"/>
    </location>
</feature>